<evidence type="ECO:0000313" key="1">
    <source>
        <dbReference type="EMBL" id="KAL3501303.1"/>
    </source>
</evidence>
<evidence type="ECO:0008006" key="3">
    <source>
        <dbReference type="Google" id="ProtNLM"/>
    </source>
</evidence>
<dbReference type="SUPFAM" id="SSF47616">
    <property type="entry name" value="GST C-terminal domain-like"/>
    <property type="match status" value="1"/>
</dbReference>
<sequence length="195" mass="22375">MSFLVEPLDTKIVLCSVEKKIVWYSYVVCPCNFSCLKPLYILKEIVRSVLGCESEWTLPPPPPNRGRLGRLCNFMRKFTHEYSNTPPIPFFIFCWCYGLSVLTGIDLFGKLADLLGIESGLHYSEISERQRERRQRKHYLEKIHSGLVFLKDAFLKSSKGKTFFGGETIGYLDIALGYYHGMLSVREILNVGGYI</sequence>
<dbReference type="AlphaFoldDB" id="A0ABD2Y6N7"/>
<proteinExistence type="predicted"/>
<evidence type="ECO:0000313" key="2">
    <source>
        <dbReference type="Proteomes" id="UP001630127"/>
    </source>
</evidence>
<organism evidence="1 2">
    <name type="scientific">Cinchona calisaya</name>
    <dbReference type="NCBI Taxonomy" id="153742"/>
    <lineage>
        <taxon>Eukaryota</taxon>
        <taxon>Viridiplantae</taxon>
        <taxon>Streptophyta</taxon>
        <taxon>Embryophyta</taxon>
        <taxon>Tracheophyta</taxon>
        <taxon>Spermatophyta</taxon>
        <taxon>Magnoliopsida</taxon>
        <taxon>eudicotyledons</taxon>
        <taxon>Gunneridae</taxon>
        <taxon>Pentapetalae</taxon>
        <taxon>asterids</taxon>
        <taxon>lamiids</taxon>
        <taxon>Gentianales</taxon>
        <taxon>Rubiaceae</taxon>
        <taxon>Cinchonoideae</taxon>
        <taxon>Cinchoneae</taxon>
        <taxon>Cinchona</taxon>
    </lineage>
</organism>
<reference evidence="1 2" key="1">
    <citation type="submission" date="2024-11" db="EMBL/GenBank/DDBJ databases">
        <title>A near-complete genome assembly of Cinchona calisaya.</title>
        <authorList>
            <person name="Lian D.C."/>
            <person name="Zhao X.W."/>
            <person name="Wei L."/>
        </authorList>
    </citation>
    <scope>NUCLEOTIDE SEQUENCE [LARGE SCALE GENOMIC DNA]</scope>
    <source>
        <tissue evidence="1">Nenye</tissue>
    </source>
</reference>
<comment type="caution">
    <text evidence="1">The sequence shown here is derived from an EMBL/GenBank/DDBJ whole genome shotgun (WGS) entry which is preliminary data.</text>
</comment>
<dbReference type="Proteomes" id="UP001630127">
    <property type="component" value="Unassembled WGS sequence"/>
</dbReference>
<keyword evidence="2" id="KW-1185">Reference proteome</keyword>
<protein>
    <recommendedName>
        <fullName evidence="3">Glutathione S-transferase</fullName>
    </recommendedName>
</protein>
<dbReference type="Gene3D" id="1.20.1050.10">
    <property type="match status" value="1"/>
</dbReference>
<gene>
    <name evidence="1" type="ORF">ACH5RR_035752</name>
</gene>
<accession>A0ABD2Y6N7</accession>
<name>A0ABD2Y6N7_9GENT</name>
<dbReference type="InterPro" id="IPR036282">
    <property type="entry name" value="Glutathione-S-Trfase_C_sf"/>
</dbReference>
<dbReference type="EMBL" id="JBJUIK010000015">
    <property type="protein sequence ID" value="KAL3501303.1"/>
    <property type="molecule type" value="Genomic_DNA"/>
</dbReference>